<dbReference type="GO" id="GO:0000164">
    <property type="term" value="C:protein phosphatase type 1 complex"/>
    <property type="evidence" value="ECO:0007669"/>
    <property type="project" value="TreeGrafter"/>
</dbReference>
<protein>
    <recommendedName>
        <fullName evidence="3">Protein phosphatase 1 regulatory subunit 15A/B C-terminal domain-containing protein</fullName>
    </recommendedName>
</protein>
<feature type="compositionally biased region" description="Polar residues" evidence="2">
    <location>
        <begin position="298"/>
        <end position="310"/>
    </location>
</feature>
<feature type="region of interest" description="Disordered" evidence="2">
    <location>
        <begin position="298"/>
        <end position="358"/>
    </location>
</feature>
<feature type="compositionally biased region" description="Low complexity" evidence="2">
    <location>
        <begin position="318"/>
        <end position="338"/>
    </location>
</feature>
<evidence type="ECO:0000256" key="1">
    <source>
        <dbReference type="ARBA" id="ARBA00010161"/>
    </source>
</evidence>
<dbReference type="OMA" id="WPGEENP"/>
<accession>A0A3Q3WQM6</accession>
<dbReference type="GO" id="GO:0019888">
    <property type="term" value="F:protein phosphatase regulator activity"/>
    <property type="evidence" value="ECO:0007669"/>
    <property type="project" value="TreeGrafter"/>
</dbReference>
<name>A0A3Q3WQM6_MOLML</name>
<dbReference type="InterPro" id="IPR051254">
    <property type="entry name" value="PPP1R15"/>
</dbReference>
<sequence>MSQEVKPGLGDWVPKAGGSSVKHDGGNWIWWGNFSGSEESSLKGLMSHLSWPGEENPTGPLCPQPALAETKAPTVFVQSGRGWMLAENPRLPDQKEQLAINGNLHTAQNREGSVLDQCSSITNHLSCPDAACPELSVLTPDLDNGYSSLEEEHLQMCRLLMVKAPSAVQPTETPPTAKTDKEEESLPANVEEEDEEEEERKAAAHYQSAEVTALTSSQCQNKAIAFIMGCPCSDDDSSQSDGESSAGDDDGFDSEGSSDLSESSDEDNDESSNSEADSETERFWSSLCRSVDPYSPRNFTAQLHTSSTPPRTIPAVTPPSSNQSSPASSPDLTPLLLSSPPPVSDVWDESTSASEADEAENLRLWSSFSCTSDPYSPLNFQAPLRTCGLVQTTSRARAKKLPHMPPPTPCHDKTSPSKYRMEEWLDSGFAEPSTFCRTSKKVSEVIGGDWYGAEEEDRRGPWEELARDRCRFLRRCQEVEQSIAYCLQPQHRRQVYRRLAVFLDPEDVGRAGLHSTSLD</sequence>
<evidence type="ECO:0000313" key="5">
    <source>
        <dbReference type="Proteomes" id="UP000261620"/>
    </source>
</evidence>
<evidence type="ECO:0000313" key="4">
    <source>
        <dbReference type="Ensembl" id="ENSMMOP00000017463.1"/>
    </source>
</evidence>
<feature type="compositionally biased region" description="Acidic residues" evidence="2">
    <location>
        <begin position="182"/>
        <end position="198"/>
    </location>
</feature>
<feature type="compositionally biased region" description="Acidic residues" evidence="2">
    <location>
        <begin position="262"/>
        <end position="278"/>
    </location>
</feature>
<reference evidence="4" key="2">
    <citation type="submission" date="2025-09" db="UniProtKB">
        <authorList>
            <consortium name="Ensembl"/>
        </authorList>
    </citation>
    <scope>IDENTIFICATION</scope>
</reference>
<dbReference type="GO" id="GO:0005783">
    <property type="term" value="C:endoplasmic reticulum"/>
    <property type="evidence" value="ECO:0007669"/>
    <property type="project" value="TreeGrafter"/>
</dbReference>
<dbReference type="PANTHER" id="PTHR16489">
    <property type="entry name" value="GH11727P"/>
    <property type="match status" value="1"/>
</dbReference>
<evidence type="ECO:0000259" key="3">
    <source>
        <dbReference type="Pfam" id="PF10488"/>
    </source>
</evidence>
<dbReference type="Pfam" id="PF10488">
    <property type="entry name" value="PP1c_bdg"/>
    <property type="match status" value="1"/>
</dbReference>
<feature type="region of interest" description="Disordered" evidence="2">
    <location>
        <begin position="233"/>
        <end position="282"/>
    </location>
</feature>
<keyword evidence="5" id="KW-1185">Reference proteome</keyword>
<organism evidence="4 5">
    <name type="scientific">Mola mola</name>
    <name type="common">Ocean sunfish</name>
    <name type="synonym">Tetraodon mola</name>
    <dbReference type="NCBI Taxonomy" id="94237"/>
    <lineage>
        <taxon>Eukaryota</taxon>
        <taxon>Metazoa</taxon>
        <taxon>Chordata</taxon>
        <taxon>Craniata</taxon>
        <taxon>Vertebrata</taxon>
        <taxon>Euteleostomi</taxon>
        <taxon>Actinopterygii</taxon>
        <taxon>Neopterygii</taxon>
        <taxon>Teleostei</taxon>
        <taxon>Neoteleostei</taxon>
        <taxon>Acanthomorphata</taxon>
        <taxon>Eupercaria</taxon>
        <taxon>Tetraodontiformes</taxon>
        <taxon>Molidae</taxon>
        <taxon>Mola</taxon>
    </lineage>
</organism>
<feature type="region of interest" description="Disordered" evidence="2">
    <location>
        <begin position="165"/>
        <end position="206"/>
    </location>
</feature>
<dbReference type="GO" id="GO:0051246">
    <property type="term" value="P:regulation of protein metabolic process"/>
    <property type="evidence" value="ECO:0007669"/>
    <property type="project" value="UniProtKB-ARBA"/>
</dbReference>
<evidence type="ECO:0000256" key="2">
    <source>
        <dbReference type="SAM" id="MobiDB-lite"/>
    </source>
</evidence>
<comment type="similarity">
    <text evidence="1">Belongs to the PPP1R15 family.</text>
</comment>
<dbReference type="Proteomes" id="UP000261620">
    <property type="component" value="Unplaced"/>
</dbReference>
<proteinExistence type="inferred from homology"/>
<dbReference type="AlphaFoldDB" id="A0A3Q3WQM6"/>
<dbReference type="GO" id="GO:0034976">
    <property type="term" value="P:response to endoplasmic reticulum stress"/>
    <property type="evidence" value="ECO:0007669"/>
    <property type="project" value="TreeGrafter"/>
</dbReference>
<dbReference type="InterPro" id="IPR019523">
    <property type="entry name" value="Prot_Pase1_reg-su15A/B_C"/>
</dbReference>
<reference evidence="4" key="1">
    <citation type="submission" date="2025-08" db="UniProtKB">
        <authorList>
            <consortium name="Ensembl"/>
        </authorList>
    </citation>
    <scope>IDENTIFICATION</scope>
</reference>
<dbReference type="PANTHER" id="PTHR16489:SF11">
    <property type="entry name" value="PROTEIN PHOSPHATASE 1 REGULATORY SUBUNIT 15B"/>
    <property type="match status" value="1"/>
</dbReference>
<dbReference type="Ensembl" id="ENSMMOT00000017751.1">
    <property type="protein sequence ID" value="ENSMMOP00000017463.1"/>
    <property type="gene ID" value="ENSMMOG00000013272.1"/>
</dbReference>
<feature type="domain" description="Protein phosphatase 1 regulatory subunit 15A/B C-terminal" evidence="3">
    <location>
        <begin position="275"/>
        <end position="499"/>
    </location>
</feature>